<protein>
    <recommendedName>
        <fullName evidence="6">Bacterial virulence protein VirB8 domain-containing protein</fullName>
    </recommendedName>
</protein>
<evidence type="ECO:0000256" key="3">
    <source>
        <dbReference type="ARBA" id="ARBA00022989"/>
    </source>
</evidence>
<keyword evidence="2 5" id="KW-0812">Transmembrane</keyword>
<evidence type="ECO:0000256" key="5">
    <source>
        <dbReference type="SAM" id="Phobius"/>
    </source>
</evidence>
<evidence type="ECO:0000313" key="8">
    <source>
        <dbReference type="Proteomes" id="UP001501588"/>
    </source>
</evidence>
<evidence type="ECO:0000259" key="6">
    <source>
        <dbReference type="Pfam" id="PF04335"/>
    </source>
</evidence>
<keyword evidence="8" id="KW-1185">Reference proteome</keyword>
<keyword evidence="3 5" id="KW-1133">Transmembrane helix</keyword>
<dbReference type="Proteomes" id="UP001501588">
    <property type="component" value="Unassembled WGS sequence"/>
</dbReference>
<comment type="caution">
    <text evidence="7">The sequence shown here is derived from an EMBL/GenBank/DDBJ whole genome shotgun (WGS) entry which is preliminary data.</text>
</comment>
<organism evidence="7 8">
    <name type="scientific">Craurococcus roseus</name>
    <dbReference type="NCBI Taxonomy" id="77585"/>
    <lineage>
        <taxon>Bacteria</taxon>
        <taxon>Pseudomonadati</taxon>
        <taxon>Pseudomonadota</taxon>
        <taxon>Alphaproteobacteria</taxon>
        <taxon>Acetobacterales</taxon>
        <taxon>Acetobacteraceae</taxon>
        <taxon>Craurococcus</taxon>
    </lineage>
</organism>
<evidence type="ECO:0000256" key="1">
    <source>
        <dbReference type="ARBA" id="ARBA00004167"/>
    </source>
</evidence>
<feature type="transmembrane region" description="Helical" evidence="5">
    <location>
        <begin position="48"/>
        <end position="70"/>
    </location>
</feature>
<comment type="subcellular location">
    <subcellularLocation>
        <location evidence="1">Membrane</location>
        <topology evidence="1">Single-pass membrane protein</topology>
    </subcellularLocation>
</comment>
<dbReference type="SUPFAM" id="SSF54427">
    <property type="entry name" value="NTF2-like"/>
    <property type="match status" value="1"/>
</dbReference>
<proteinExistence type="predicted"/>
<feature type="domain" description="Bacterial virulence protein VirB8" evidence="6">
    <location>
        <begin position="38"/>
        <end position="240"/>
    </location>
</feature>
<reference evidence="7 8" key="1">
    <citation type="journal article" date="2019" name="Int. J. Syst. Evol. Microbiol.">
        <title>The Global Catalogue of Microorganisms (GCM) 10K type strain sequencing project: providing services to taxonomists for standard genome sequencing and annotation.</title>
        <authorList>
            <consortium name="The Broad Institute Genomics Platform"/>
            <consortium name="The Broad Institute Genome Sequencing Center for Infectious Disease"/>
            <person name="Wu L."/>
            <person name="Ma J."/>
        </authorList>
    </citation>
    <scope>NUCLEOTIDE SEQUENCE [LARGE SCALE GENOMIC DNA]</scope>
    <source>
        <strain evidence="7 8">JCM 9933</strain>
    </source>
</reference>
<dbReference type="EMBL" id="BAAAFZ010000009">
    <property type="protein sequence ID" value="GAA0574511.1"/>
    <property type="molecule type" value="Genomic_DNA"/>
</dbReference>
<dbReference type="Pfam" id="PF04335">
    <property type="entry name" value="VirB8"/>
    <property type="match status" value="1"/>
</dbReference>
<dbReference type="InterPro" id="IPR032710">
    <property type="entry name" value="NTF2-like_dom_sf"/>
</dbReference>
<accession>A0ABN1ETZ9</accession>
<name>A0ABN1ETZ9_9PROT</name>
<gene>
    <name evidence="7" type="ORF">GCM10009416_11520</name>
</gene>
<dbReference type="Gene3D" id="3.10.450.230">
    <property type="entry name" value="VirB8 protein"/>
    <property type="match status" value="1"/>
</dbReference>
<keyword evidence="4 5" id="KW-0472">Membrane</keyword>
<evidence type="ECO:0000313" key="7">
    <source>
        <dbReference type="EMBL" id="GAA0574511.1"/>
    </source>
</evidence>
<dbReference type="RefSeq" id="WP_343894222.1">
    <property type="nucleotide sequence ID" value="NZ_BAAAFZ010000009.1"/>
</dbReference>
<dbReference type="CDD" id="cd16424">
    <property type="entry name" value="VirB8"/>
    <property type="match status" value="1"/>
</dbReference>
<sequence length="248" mass="27235">MSAAVRLAPGTMKHEPLTPEAAKAAMQGAGPRADEIEHSRRAFRKAGWIVGGVGSLVGLLGVGAAAWVVVRAEPTRTHFALVDSVTSRVTATVPATDAPRLFSDDTARQYLRAFVENCDGYLRPAVTQMLERCTTLMNPAMQSRYSDGFRLSNPQSPQRIYNALNASVLPNNFRFSAYPGEGRIKTWIVRYTRWEVSSAGQGAPRDYAATVHFEWRPELSMTKEAREINPAGFQVVGYSFEPDKGQGQ</sequence>
<evidence type="ECO:0000256" key="4">
    <source>
        <dbReference type="ARBA" id="ARBA00023136"/>
    </source>
</evidence>
<dbReference type="InterPro" id="IPR007430">
    <property type="entry name" value="VirB8"/>
</dbReference>
<evidence type="ECO:0000256" key="2">
    <source>
        <dbReference type="ARBA" id="ARBA00022692"/>
    </source>
</evidence>